<dbReference type="GO" id="GO:0015891">
    <property type="term" value="P:siderophore transport"/>
    <property type="evidence" value="ECO:0007669"/>
    <property type="project" value="InterPro"/>
</dbReference>
<keyword evidence="5" id="KW-0410">Iron transport</keyword>
<organism evidence="19 20">
    <name type="scientific">Salinibacter ruber</name>
    <dbReference type="NCBI Taxonomy" id="146919"/>
    <lineage>
        <taxon>Bacteria</taxon>
        <taxon>Pseudomonadati</taxon>
        <taxon>Rhodothermota</taxon>
        <taxon>Rhodothermia</taxon>
        <taxon>Rhodothermales</taxon>
        <taxon>Salinibacteraceae</taxon>
        <taxon>Salinibacter</taxon>
    </lineage>
</organism>
<evidence type="ECO:0000256" key="13">
    <source>
        <dbReference type="ARBA" id="ARBA00023237"/>
    </source>
</evidence>
<reference evidence="19" key="1">
    <citation type="submission" date="2022-08" db="EMBL/GenBank/DDBJ databases">
        <title>Genomic Encyclopedia of Type Strains, Phase V (KMG-V): Genome sequencing to study the core and pangenomes of soil and plant-associated prokaryotes.</title>
        <authorList>
            <person name="Whitman W."/>
        </authorList>
    </citation>
    <scope>NUCLEOTIDE SEQUENCE</scope>
    <source>
        <strain evidence="19">SP2016B</strain>
    </source>
</reference>
<keyword evidence="3 14" id="KW-0813">Transport</keyword>
<dbReference type="Pfam" id="PF07715">
    <property type="entry name" value="Plug"/>
    <property type="match status" value="1"/>
</dbReference>
<evidence type="ECO:0000256" key="10">
    <source>
        <dbReference type="ARBA" id="ARBA00023077"/>
    </source>
</evidence>
<accession>A0A9X2U4Q6</accession>
<dbReference type="Gene3D" id="2.170.130.10">
    <property type="entry name" value="TonB-dependent receptor, plug domain"/>
    <property type="match status" value="1"/>
</dbReference>
<dbReference type="GO" id="GO:0009279">
    <property type="term" value="C:cell outer membrane"/>
    <property type="evidence" value="ECO:0007669"/>
    <property type="project" value="UniProtKB-SubCell"/>
</dbReference>
<evidence type="ECO:0000313" key="19">
    <source>
        <dbReference type="EMBL" id="MCS3866824.1"/>
    </source>
</evidence>
<evidence type="ECO:0000256" key="1">
    <source>
        <dbReference type="ARBA" id="ARBA00004571"/>
    </source>
</evidence>
<keyword evidence="6 14" id="KW-0812">Transmembrane</keyword>
<evidence type="ECO:0000256" key="12">
    <source>
        <dbReference type="ARBA" id="ARBA00023170"/>
    </source>
</evidence>
<dbReference type="Gene3D" id="2.60.40.1120">
    <property type="entry name" value="Carboxypeptidase-like, regulatory domain"/>
    <property type="match status" value="1"/>
</dbReference>
<evidence type="ECO:0000256" key="3">
    <source>
        <dbReference type="ARBA" id="ARBA00022448"/>
    </source>
</evidence>
<keyword evidence="13 14" id="KW-0998">Cell outer membrane</keyword>
<keyword evidence="8" id="KW-0408">Iron</keyword>
<dbReference type="Proteomes" id="UP001155034">
    <property type="component" value="Unassembled WGS sequence"/>
</dbReference>
<evidence type="ECO:0000259" key="18">
    <source>
        <dbReference type="Pfam" id="PF07715"/>
    </source>
</evidence>
<name>A0A9X2U4Q6_9BACT</name>
<dbReference type="InterPro" id="IPR037066">
    <property type="entry name" value="Plug_dom_sf"/>
</dbReference>
<dbReference type="FunFam" id="2.40.170.20:FF:000005">
    <property type="entry name" value="TonB-dependent siderophore receptor"/>
    <property type="match status" value="1"/>
</dbReference>
<feature type="domain" description="TonB-dependent receptor-like beta-barrel" evidence="17">
    <location>
        <begin position="317"/>
        <end position="750"/>
    </location>
</feature>
<dbReference type="InterPro" id="IPR039426">
    <property type="entry name" value="TonB-dep_rcpt-like"/>
</dbReference>
<dbReference type="InterPro" id="IPR012910">
    <property type="entry name" value="Plug_dom"/>
</dbReference>
<dbReference type="CDD" id="cd01347">
    <property type="entry name" value="ligand_gated_channel"/>
    <property type="match status" value="1"/>
</dbReference>
<keyword evidence="11 14" id="KW-0472">Membrane</keyword>
<gene>
    <name evidence="19" type="ORF">GGP82_003407</name>
</gene>
<comment type="subcellular location">
    <subcellularLocation>
        <location evidence="1 14">Cell outer membrane</location>
        <topology evidence="1 14">Multi-pass membrane protein</topology>
    </subcellularLocation>
</comment>
<evidence type="ECO:0000256" key="16">
    <source>
        <dbReference type="SAM" id="SignalP"/>
    </source>
</evidence>
<dbReference type="GO" id="GO:0030246">
    <property type="term" value="F:carbohydrate binding"/>
    <property type="evidence" value="ECO:0007669"/>
    <property type="project" value="InterPro"/>
</dbReference>
<dbReference type="GO" id="GO:0038023">
    <property type="term" value="F:signaling receptor activity"/>
    <property type="evidence" value="ECO:0007669"/>
    <property type="project" value="InterPro"/>
</dbReference>
<evidence type="ECO:0000256" key="11">
    <source>
        <dbReference type="ARBA" id="ARBA00023136"/>
    </source>
</evidence>
<feature type="signal peptide" evidence="16">
    <location>
        <begin position="1"/>
        <end position="25"/>
    </location>
</feature>
<keyword evidence="7 16" id="KW-0732">Signal</keyword>
<dbReference type="SUPFAM" id="SSF49452">
    <property type="entry name" value="Starch-binding domain-like"/>
    <property type="match status" value="1"/>
</dbReference>
<dbReference type="PANTHER" id="PTHR32552">
    <property type="entry name" value="FERRICHROME IRON RECEPTOR-RELATED"/>
    <property type="match status" value="1"/>
</dbReference>
<sequence length="784" mass="85287">MTRSSTWLFAAVFTAFLVTAFPAYAQQGIVTGTVVAADSDEKPLPSVNVGITGSSLGAATDESGRFTIPEVPVGTYTVKASLVGYETVERQIEVRTSETTALNIRLSQKSVELGGITVTDRRGGYVSDEVASATKIGVPLTETPQSVSVITRNQLAAKGVDRLSEALRYTPGVQGETFGFEPRTTFLRFRGFDATTSGLYRNGLQLRNPSFAVGYSPEPYGAERIEVPRGPSSVLYGAGSPGGLVNFVSKRPTQEPFGEVVFEPGSNNRLQGKIDLSGPIDEDGTFSYRFTSVVREADTQVENVPNDRLFFAPSIRWRPSGATSLTLLGRYQTDNTRSSQRLPVAGTLEPNPNGALPVDRFLGEPGVDRYDREQWSIGYLFSQDIGSAWTVEQKLRYYSINLDDVTVFGGVLQDDMRTLSRSLFESFGELGGIALDNQAQVDFTTGQAQHTFLLGVDVQQVDVGSEQNFGTAPPIDIFDPGFGSEVPEPSPSQDTDISQRQIGAYAQDHINLLDKWTLALNGRVDWAHTETDRNLEETQTEQDDTEFSGRVGLVYESDIGLAPYASYSESFLPSLGTGPDGEAFDPETGMQWEAGARYQPPGTNSYLTVALFDLTRENFLQTDPETFQQVQTGEANSQGIEIEGVASFAVGLDLTASYTRQDVEITESANEQEEGDRPTQVREQMGSVWADYTLQSGSLSGLGFGAGVRHLGDSFGDTPNTLKAPAVTLADAAVHYNWNGFRLQVNADNVFDNEHVASTFVSGRQGFATYGAERTVTASIRYRW</sequence>
<evidence type="ECO:0000256" key="15">
    <source>
        <dbReference type="RuleBase" id="RU003357"/>
    </source>
</evidence>
<dbReference type="EMBL" id="JANTYZ010000022">
    <property type="protein sequence ID" value="MCS3866824.1"/>
    <property type="molecule type" value="Genomic_DNA"/>
</dbReference>
<dbReference type="FunFam" id="2.170.130.10:FF:000001">
    <property type="entry name" value="Catecholate siderophore TonB-dependent receptor"/>
    <property type="match status" value="1"/>
</dbReference>
<keyword evidence="10 15" id="KW-0798">TonB box</keyword>
<dbReference type="InterPro" id="IPR000531">
    <property type="entry name" value="Beta-barrel_TonB"/>
</dbReference>
<dbReference type="RefSeq" id="WP_259084263.1">
    <property type="nucleotide sequence ID" value="NZ_JANTYZ010000022.1"/>
</dbReference>
<protein>
    <submittedName>
        <fullName evidence="19">Iron complex outermembrane receptor protein</fullName>
    </submittedName>
</protein>
<evidence type="ECO:0000256" key="5">
    <source>
        <dbReference type="ARBA" id="ARBA00022496"/>
    </source>
</evidence>
<evidence type="ECO:0000259" key="17">
    <source>
        <dbReference type="Pfam" id="PF00593"/>
    </source>
</evidence>
<dbReference type="Pfam" id="PF13715">
    <property type="entry name" value="CarbopepD_reg_2"/>
    <property type="match status" value="1"/>
</dbReference>
<dbReference type="InterPro" id="IPR036942">
    <property type="entry name" value="Beta-barrel_TonB_sf"/>
</dbReference>
<proteinExistence type="inferred from homology"/>
<dbReference type="GO" id="GO:0015344">
    <property type="term" value="F:siderophore uptake transmembrane transporter activity"/>
    <property type="evidence" value="ECO:0007669"/>
    <property type="project" value="TreeGrafter"/>
</dbReference>
<comment type="caution">
    <text evidence="19">The sequence shown here is derived from an EMBL/GenBank/DDBJ whole genome shotgun (WGS) entry which is preliminary data.</text>
</comment>
<dbReference type="Gene3D" id="2.40.170.20">
    <property type="entry name" value="TonB-dependent receptor, beta-barrel domain"/>
    <property type="match status" value="1"/>
</dbReference>
<keyword evidence="12 19" id="KW-0675">Receptor</keyword>
<comment type="similarity">
    <text evidence="2 14 15">Belongs to the TonB-dependent receptor family.</text>
</comment>
<dbReference type="PROSITE" id="PS52016">
    <property type="entry name" value="TONB_DEPENDENT_REC_3"/>
    <property type="match status" value="1"/>
</dbReference>
<keyword evidence="9" id="KW-0406">Ion transport</keyword>
<evidence type="ECO:0000256" key="14">
    <source>
        <dbReference type="PROSITE-ProRule" id="PRU01360"/>
    </source>
</evidence>
<keyword evidence="4 14" id="KW-1134">Transmembrane beta strand</keyword>
<dbReference type="InterPro" id="IPR013784">
    <property type="entry name" value="Carb-bd-like_fold"/>
</dbReference>
<feature type="chain" id="PRO_5040797612" evidence="16">
    <location>
        <begin position="26"/>
        <end position="784"/>
    </location>
</feature>
<dbReference type="InterPro" id="IPR010105">
    <property type="entry name" value="TonB_sidphr_rcpt"/>
</dbReference>
<dbReference type="Pfam" id="PF00593">
    <property type="entry name" value="TonB_dep_Rec_b-barrel"/>
    <property type="match status" value="1"/>
</dbReference>
<evidence type="ECO:0000256" key="7">
    <source>
        <dbReference type="ARBA" id="ARBA00022729"/>
    </source>
</evidence>
<evidence type="ECO:0000256" key="2">
    <source>
        <dbReference type="ARBA" id="ARBA00009810"/>
    </source>
</evidence>
<dbReference type="AlphaFoldDB" id="A0A9X2U4Q6"/>
<dbReference type="NCBIfam" id="TIGR01783">
    <property type="entry name" value="TonB-siderophor"/>
    <property type="match status" value="1"/>
</dbReference>
<evidence type="ECO:0000256" key="9">
    <source>
        <dbReference type="ARBA" id="ARBA00023065"/>
    </source>
</evidence>
<feature type="domain" description="TonB-dependent receptor plug" evidence="18">
    <location>
        <begin position="140"/>
        <end position="243"/>
    </location>
</feature>
<evidence type="ECO:0000256" key="6">
    <source>
        <dbReference type="ARBA" id="ARBA00022692"/>
    </source>
</evidence>
<dbReference type="PANTHER" id="PTHR32552:SF68">
    <property type="entry name" value="FERRICHROME OUTER MEMBRANE TRANSPORTER_PHAGE RECEPTOR"/>
    <property type="match status" value="1"/>
</dbReference>
<evidence type="ECO:0000256" key="8">
    <source>
        <dbReference type="ARBA" id="ARBA00023004"/>
    </source>
</evidence>
<evidence type="ECO:0000256" key="4">
    <source>
        <dbReference type="ARBA" id="ARBA00022452"/>
    </source>
</evidence>
<dbReference type="SUPFAM" id="SSF56935">
    <property type="entry name" value="Porins"/>
    <property type="match status" value="1"/>
</dbReference>
<evidence type="ECO:0000313" key="20">
    <source>
        <dbReference type="Proteomes" id="UP001155034"/>
    </source>
</evidence>